<reference evidence="1" key="1">
    <citation type="submission" date="2020-07" db="EMBL/GenBank/DDBJ databases">
        <title>Genome sequence and genetic diversity analysis of an under-domesticated orphan crop, white fonio (Digitaria exilis).</title>
        <authorList>
            <person name="Bennetzen J.L."/>
            <person name="Chen S."/>
            <person name="Ma X."/>
            <person name="Wang X."/>
            <person name="Yssel A.E.J."/>
            <person name="Chaluvadi S.R."/>
            <person name="Johnson M."/>
            <person name="Gangashetty P."/>
            <person name="Hamidou F."/>
            <person name="Sanogo M.D."/>
            <person name="Zwaenepoel A."/>
            <person name="Wallace J."/>
            <person name="Van De Peer Y."/>
            <person name="Van Deynze A."/>
        </authorList>
    </citation>
    <scope>NUCLEOTIDE SEQUENCE</scope>
    <source>
        <tissue evidence="1">Leaves</tissue>
    </source>
</reference>
<comment type="caution">
    <text evidence="1">The sequence shown here is derived from an EMBL/GenBank/DDBJ whole genome shotgun (WGS) entry which is preliminary data.</text>
</comment>
<name>A0A835F794_9POAL</name>
<organism evidence="1 2">
    <name type="scientific">Digitaria exilis</name>
    <dbReference type="NCBI Taxonomy" id="1010633"/>
    <lineage>
        <taxon>Eukaryota</taxon>
        <taxon>Viridiplantae</taxon>
        <taxon>Streptophyta</taxon>
        <taxon>Embryophyta</taxon>
        <taxon>Tracheophyta</taxon>
        <taxon>Spermatophyta</taxon>
        <taxon>Magnoliopsida</taxon>
        <taxon>Liliopsida</taxon>
        <taxon>Poales</taxon>
        <taxon>Poaceae</taxon>
        <taxon>PACMAD clade</taxon>
        <taxon>Panicoideae</taxon>
        <taxon>Panicodae</taxon>
        <taxon>Paniceae</taxon>
        <taxon>Anthephorinae</taxon>
        <taxon>Digitaria</taxon>
    </lineage>
</organism>
<evidence type="ECO:0000313" key="2">
    <source>
        <dbReference type="Proteomes" id="UP000636709"/>
    </source>
</evidence>
<dbReference type="EMBL" id="JACEFO010001617">
    <property type="protein sequence ID" value="KAF8730466.1"/>
    <property type="molecule type" value="Genomic_DNA"/>
</dbReference>
<dbReference type="AlphaFoldDB" id="A0A835F794"/>
<accession>A0A835F794</accession>
<gene>
    <name evidence="1" type="ORF">HU200_017044</name>
</gene>
<proteinExistence type="predicted"/>
<sequence>MNLAIQRAKTINHLLAGCVFARQFWHGILSLFGLQEITPLAGELDFFTWWKQATDRLPYALQQGFNTLTRNNRVFNNVEPRVNRTLILAQEEVEFWMLAGAKGLSALVAIRLPG</sequence>
<dbReference type="Proteomes" id="UP000636709">
    <property type="component" value="Unassembled WGS sequence"/>
</dbReference>
<protein>
    <submittedName>
        <fullName evidence="1">Uncharacterized protein</fullName>
    </submittedName>
</protein>
<dbReference type="OrthoDB" id="691180at2759"/>
<evidence type="ECO:0000313" key="1">
    <source>
        <dbReference type="EMBL" id="KAF8730466.1"/>
    </source>
</evidence>
<keyword evidence="2" id="KW-1185">Reference proteome</keyword>